<evidence type="ECO:0000256" key="1">
    <source>
        <dbReference type="SAM" id="SignalP"/>
    </source>
</evidence>
<keyword evidence="1" id="KW-0732">Signal</keyword>
<feature type="signal peptide" evidence="1">
    <location>
        <begin position="1"/>
        <end position="27"/>
    </location>
</feature>
<gene>
    <name evidence="2" type="ORF">GMPD_14750</name>
</gene>
<dbReference type="RefSeq" id="WP_183346409.1">
    <property type="nucleotide sequence ID" value="NZ_BLXY01000002.1"/>
</dbReference>
<evidence type="ECO:0000313" key="2">
    <source>
        <dbReference type="EMBL" id="GFO63556.1"/>
    </source>
</evidence>
<name>A0A6V8MTR3_9BACT</name>
<proteinExistence type="predicted"/>
<accession>A0A6V8MTR3</accession>
<dbReference type="EMBL" id="BLXY01000002">
    <property type="protein sequence ID" value="GFO63556.1"/>
    <property type="molecule type" value="Genomic_DNA"/>
</dbReference>
<protein>
    <submittedName>
        <fullName evidence="2">Membrane protein</fullName>
    </submittedName>
</protein>
<dbReference type="AlphaFoldDB" id="A0A6V8MTR3"/>
<comment type="caution">
    <text evidence="2">The sequence shown here is derived from an EMBL/GenBank/DDBJ whole genome shotgun (WGS) entry which is preliminary data.</text>
</comment>
<dbReference type="SUPFAM" id="SSF56935">
    <property type="entry name" value="Porins"/>
    <property type="match status" value="1"/>
</dbReference>
<organism evidence="2 3">
    <name type="scientific">Geomonas paludis</name>
    <dbReference type="NCBI Taxonomy" id="2740185"/>
    <lineage>
        <taxon>Bacteria</taxon>
        <taxon>Pseudomonadati</taxon>
        <taxon>Thermodesulfobacteriota</taxon>
        <taxon>Desulfuromonadia</taxon>
        <taxon>Geobacterales</taxon>
        <taxon>Geobacteraceae</taxon>
        <taxon>Geomonas</taxon>
    </lineage>
</organism>
<feature type="chain" id="PRO_5028227161" evidence="1">
    <location>
        <begin position="28"/>
        <end position="439"/>
    </location>
</feature>
<sequence>MKKSNKKLLVVAIATALTAASAGSALALENQFNGAFTTFFDAGNFASSGVLQKDAPNANYFVQRVRLGYTAKADDHVKLVTKFEFDYNFWGNGSYSVGRGQGGAIGADSVNMETKHLYLDLNYPILNTKIGMMPYNDSFKGVVFDGDMAGVLLSHEYNKASVSAGFFRFNDATKDADTVDPTDGRQQDYTRLGHATNDMFSLDAKYNVSKDLSLGAAYYYIKDNSTNNSGSDVVANHVKIHNLGVNAAANVGPVALSGFFLKQFGDWAANVDAKGYAVNVGAKMPLAGGTLRSEFLYVTGGDKAFYVANGPGGTEGGQFYDAEMIMLGRDKYATSIDNAIIYDVNNGGRGVAMAALGYDYTFNDKVSGSVNAGFAAVAEDKTQAGSDYLGTEINAEAYYKLTANVTLGARAGYLFLGDYFKALDADDPYDVKLIVKYNF</sequence>
<dbReference type="Proteomes" id="UP000568888">
    <property type="component" value="Unassembled WGS sequence"/>
</dbReference>
<evidence type="ECO:0000313" key="3">
    <source>
        <dbReference type="Proteomes" id="UP000568888"/>
    </source>
</evidence>
<reference evidence="3" key="1">
    <citation type="submission" date="2020-06" db="EMBL/GenBank/DDBJ databases">
        <title>Draft genomic sequecing of Geomonas sp. Red736.</title>
        <authorList>
            <person name="Itoh H."/>
            <person name="Xu Z.X."/>
            <person name="Ushijima N."/>
            <person name="Masuda Y."/>
            <person name="Shiratori Y."/>
            <person name="Senoo K."/>
        </authorList>
    </citation>
    <scope>NUCLEOTIDE SEQUENCE [LARGE SCALE GENOMIC DNA]</scope>
    <source>
        <strain evidence="3">Red736</strain>
    </source>
</reference>